<dbReference type="InterPro" id="IPR039421">
    <property type="entry name" value="Type_1_exporter"/>
</dbReference>
<evidence type="ECO:0000256" key="2">
    <source>
        <dbReference type="ARBA" id="ARBA00022448"/>
    </source>
</evidence>
<keyword evidence="7 8" id="KW-0472">Membrane</keyword>
<dbReference type="PROSITE" id="PS00211">
    <property type="entry name" value="ABC_TRANSPORTER_1"/>
    <property type="match status" value="1"/>
</dbReference>
<evidence type="ECO:0000256" key="7">
    <source>
        <dbReference type="ARBA" id="ARBA00023136"/>
    </source>
</evidence>
<proteinExistence type="predicted"/>
<dbReference type="PROSITE" id="PS50893">
    <property type="entry name" value="ABC_TRANSPORTER_2"/>
    <property type="match status" value="1"/>
</dbReference>
<evidence type="ECO:0000259" key="10">
    <source>
        <dbReference type="PROSITE" id="PS50929"/>
    </source>
</evidence>
<dbReference type="OrthoDB" id="9762778at2"/>
<dbReference type="GO" id="GO:0005524">
    <property type="term" value="F:ATP binding"/>
    <property type="evidence" value="ECO:0007669"/>
    <property type="project" value="UniProtKB-KW"/>
</dbReference>
<reference evidence="11 12" key="1">
    <citation type="submission" date="2016-10" db="EMBL/GenBank/DDBJ databases">
        <authorList>
            <person name="de Groot N.N."/>
        </authorList>
    </citation>
    <scope>NUCLEOTIDE SEQUENCE [LARGE SCALE GENOMIC DNA]</scope>
    <source>
        <strain evidence="11 12">DSM 3217</strain>
    </source>
</reference>
<feature type="transmembrane region" description="Helical" evidence="8">
    <location>
        <begin position="293"/>
        <end position="312"/>
    </location>
</feature>
<feature type="transmembrane region" description="Helical" evidence="8">
    <location>
        <begin position="168"/>
        <end position="187"/>
    </location>
</feature>
<dbReference type="Pfam" id="PF00664">
    <property type="entry name" value="ABC_membrane"/>
    <property type="match status" value="1"/>
</dbReference>
<evidence type="ECO:0000256" key="4">
    <source>
        <dbReference type="ARBA" id="ARBA00022741"/>
    </source>
</evidence>
<organism evidence="11 12">
    <name type="scientific">Eubacterium oxidoreducens</name>
    <dbReference type="NCBI Taxonomy" id="1732"/>
    <lineage>
        <taxon>Bacteria</taxon>
        <taxon>Bacillati</taxon>
        <taxon>Bacillota</taxon>
        <taxon>Clostridia</taxon>
        <taxon>Eubacteriales</taxon>
        <taxon>Eubacteriaceae</taxon>
        <taxon>Eubacterium</taxon>
    </lineage>
</organism>
<dbReference type="SUPFAM" id="SSF52540">
    <property type="entry name" value="P-loop containing nucleoside triphosphate hydrolases"/>
    <property type="match status" value="1"/>
</dbReference>
<dbReference type="GO" id="GO:0016887">
    <property type="term" value="F:ATP hydrolysis activity"/>
    <property type="evidence" value="ECO:0007669"/>
    <property type="project" value="InterPro"/>
</dbReference>
<keyword evidence="12" id="KW-1185">Reference proteome</keyword>
<evidence type="ECO:0000256" key="3">
    <source>
        <dbReference type="ARBA" id="ARBA00022692"/>
    </source>
</evidence>
<dbReference type="FunFam" id="3.40.50.300:FF:000287">
    <property type="entry name" value="Multidrug ABC transporter ATP-binding protein"/>
    <property type="match status" value="1"/>
</dbReference>
<gene>
    <name evidence="11" type="ORF">SAMN02910417_01564</name>
</gene>
<evidence type="ECO:0000313" key="11">
    <source>
        <dbReference type="EMBL" id="SDB20492.1"/>
    </source>
</evidence>
<dbReference type="GO" id="GO:0005886">
    <property type="term" value="C:plasma membrane"/>
    <property type="evidence" value="ECO:0007669"/>
    <property type="project" value="UniProtKB-SubCell"/>
</dbReference>
<dbReference type="AlphaFoldDB" id="A0A1G6BIL4"/>
<dbReference type="CDD" id="cd07346">
    <property type="entry name" value="ABC_6TM_exporters"/>
    <property type="match status" value="1"/>
</dbReference>
<dbReference type="GO" id="GO:0015421">
    <property type="term" value="F:ABC-type oligopeptide transporter activity"/>
    <property type="evidence" value="ECO:0007669"/>
    <property type="project" value="TreeGrafter"/>
</dbReference>
<feature type="transmembrane region" description="Helical" evidence="8">
    <location>
        <begin position="259"/>
        <end position="281"/>
    </location>
</feature>
<dbReference type="InterPro" id="IPR017871">
    <property type="entry name" value="ABC_transporter-like_CS"/>
</dbReference>
<dbReference type="EMBL" id="FMXR01000010">
    <property type="protein sequence ID" value="SDB20492.1"/>
    <property type="molecule type" value="Genomic_DNA"/>
</dbReference>
<evidence type="ECO:0000256" key="5">
    <source>
        <dbReference type="ARBA" id="ARBA00022840"/>
    </source>
</evidence>
<dbReference type="InterPro" id="IPR003593">
    <property type="entry name" value="AAA+_ATPase"/>
</dbReference>
<dbReference type="Gene3D" id="3.40.50.300">
    <property type="entry name" value="P-loop containing nucleotide triphosphate hydrolases"/>
    <property type="match status" value="1"/>
</dbReference>
<dbReference type="InterPro" id="IPR003439">
    <property type="entry name" value="ABC_transporter-like_ATP-bd"/>
</dbReference>
<sequence length="600" mass="65976">MKKKEQPKAVKELLKYAGNYRMLTVLGLLLSAGAMVLGMVPYLLIWLTAKDLISVAPDWSKATQIVNYGWAAFGFSIAGIIIYFAALMCTHLAAFRTATNIRKEGMKRLLHAPIGYFDNHASGLLRSRLNDAAGETETLLAHNLADIVGAVAMFVSMVVLMLLFDWRMGVSCLIAAVISVLTMASMMGGKNAKIMAEYQRAQDNMSKAGTEYVRGIPVVKIFQQTVYSFRAFKESIEKYSNTAEYFTNRICKFPQSLNLTFTESAFALLVPVALFLAPRAVASGNFAEFFADFVFYAVFSAIISTALSRIMFAANGIMIGRIALDRINDVMDAPALEETPEPKEPKNNRITYEDVTFAYKGSNKKVLEHISFAIEPGQTVALVGPSGGGKTTLARLIPRFWDVSSGSVKVGDVDVRDMKMETLMKQIAFVFQNDRLFKTSILENVRAARPAASVHEVQEALEAAQCMDIIEKLPNGIHTVIGSKGTYLSGGEQQRIVLARAILKDAPIVVLDEATAFADAQNEALIQKALASLMKDRTVLMIAHRLSTVVNADNIIVLNGGTIEEKGTHTQLISLGGLYSRMWEEYQKAANWKIKVKKEG</sequence>
<name>A0A1G6BIL4_EUBOX</name>
<evidence type="ECO:0000313" key="12">
    <source>
        <dbReference type="Proteomes" id="UP000199228"/>
    </source>
</evidence>
<feature type="transmembrane region" description="Helical" evidence="8">
    <location>
        <begin position="68"/>
        <end position="94"/>
    </location>
</feature>
<dbReference type="Proteomes" id="UP000199228">
    <property type="component" value="Unassembled WGS sequence"/>
</dbReference>
<dbReference type="Gene3D" id="1.20.1560.10">
    <property type="entry name" value="ABC transporter type 1, transmembrane domain"/>
    <property type="match status" value="1"/>
</dbReference>
<feature type="domain" description="ABC transmembrane type-1" evidence="10">
    <location>
        <begin position="25"/>
        <end position="243"/>
    </location>
</feature>
<keyword evidence="2" id="KW-0813">Transport</keyword>
<dbReference type="RefSeq" id="WP_090173800.1">
    <property type="nucleotide sequence ID" value="NZ_FMXR01000010.1"/>
</dbReference>
<protein>
    <submittedName>
        <fullName evidence="11">ATP-binding cassette, subfamily B</fullName>
    </submittedName>
</protein>
<dbReference type="PANTHER" id="PTHR43394:SF1">
    <property type="entry name" value="ATP-BINDING CASSETTE SUB-FAMILY B MEMBER 10, MITOCHONDRIAL"/>
    <property type="match status" value="1"/>
</dbReference>
<evidence type="ECO:0000256" key="6">
    <source>
        <dbReference type="ARBA" id="ARBA00022989"/>
    </source>
</evidence>
<keyword evidence="6 8" id="KW-1133">Transmembrane helix</keyword>
<dbReference type="SUPFAM" id="SSF90123">
    <property type="entry name" value="ABC transporter transmembrane region"/>
    <property type="match status" value="1"/>
</dbReference>
<dbReference type="Pfam" id="PF00005">
    <property type="entry name" value="ABC_tran"/>
    <property type="match status" value="1"/>
</dbReference>
<dbReference type="PROSITE" id="PS50929">
    <property type="entry name" value="ABC_TM1F"/>
    <property type="match status" value="1"/>
</dbReference>
<feature type="transmembrane region" description="Helical" evidence="8">
    <location>
        <begin position="20"/>
        <end position="48"/>
    </location>
</feature>
<comment type="subcellular location">
    <subcellularLocation>
        <location evidence="1">Cell membrane</location>
        <topology evidence="1">Multi-pass membrane protein</topology>
    </subcellularLocation>
</comment>
<feature type="transmembrane region" description="Helical" evidence="8">
    <location>
        <begin position="144"/>
        <end position="162"/>
    </location>
</feature>
<dbReference type="InterPro" id="IPR011527">
    <property type="entry name" value="ABC1_TM_dom"/>
</dbReference>
<accession>A0A1G6BIL4</accession>
<keyword evidence="5 11" id="KW-0067">ATP-binding</keyword>
<evidence type="ECO:0000259" key="9">
    <source>
        <dbReference type="PROSITE" id="PS50893"/>
    </source>
</evidence>
<dbReference type="InterPro" id="IPR036640">
    <property type="entry name" value="ABC1_TM_sf"/>
</dbReference>
<evidence type="ECO:0000256" key="1">
    <source>
        <dbReference type="ARBA" id="ARBA00004651"/>
    </source>
</evidence>
<evidence type="ECO:0000256" key="8">
    <source>
        <dbReference type="SAM" id="Phobius"/>
    </source>
</evidence>
<dbReference type="STRING" id="1732.SAMN02910417_01564"/>
<dbReference type="InterPro" id="IPR027417">
    <property type="entry name" value="P-loop_NTPase"/>
</dbReference>
<feature type="domain" description="ABC transporter" evidence="9">
    <location>
        <begin position="350"/>
        <end position="585"/>
    </location>
</feature>
<keyword evidence="4" id="KW-0547">Nucleotide-binding</keyword>
<dbReference type="SMART" id="SM00382">
    <property type="entry name" value="AAA"/>
    <property type="match status" value="1"/>
</dbReference>
<dbReference type="PANTHER" id="PTHR43394">
    <property type="entry name" value="ATP-DEPENDENT PERMEASE MDL1, MITOCHONDRIAL"/>
    <property type="match status" value="1"/>
</dbReference>
<keyword evidence="3 8" id="KW-0812">Transmembrane</keyword>